<sequence length="392" mass="45154">MNTGSLESIIIHKFRGVRDLELKDLGHINLLVGINNSGKTSVLEALSIYCHPLDIKVWLSTARQREQEYRMSRTPSLDALQWLFAHDPLLDREKLKTGTISISGSGSFPVKQMKATYEEIEGMFVSEKRRRLVAGDDQLAESEDEQIGESEDLLEVRKGLDLKVELYTEQLNLFDGEEANIIEDYQLWEHEFFFRASGKKEPSLLTSVVTPASHRSDIGQFRLLSEARFHNFKSDVLDLLRQMDHNISDIEILLSPESVSSRFNIYIQHERLGLAPVSTFGDGVRRLLHIALKLASVRGGIFLIDELESTIHTEALQNSFSWLVKWCKEMDVQLFATTHSLEAVDALLDVTEYESDLVLYRLEPKEMQTRVVRHDWDRLKRLREELGQEVRW</sequence>
<dbReference type="Gene3D" id="3.40.50.300">
    <property type="entry name" value="P-loop containing nucleotide triphosphate hydrolases"/>
    <property type="match status" value="1"/>
</dbReference>
<evidence type="ECO:0000313" key="3">
    <source>
        <dbReference type="EMBL" id="KKI98679.1"/>
    </source>
</evidence>
<dbReference type="InterPro" id="IPR051396">
    <property type="entry name" value="Bact_Antivir_Def_Nuclease"/>
</dbReference>
<organism evidence="3 4">
    <name type="scientific">Prochlorothrix hollandica PCC 9006 = CALU 1027</name>
    <dbReference type="NCBI Taxonomy" id="317619"/>
    <lineage>
        <taxon>Bacteria</taxon>
        <taxon>Bacillati</taxon>
        <taxon>Cyanobacteriota</taxon>
        <taxon>Cyanophyceae</taxon>
        <taxon>Prochlorotrichales</taxon>
        <taxon>Prochlorotrichaceae</taxon>
        <taxon>Prochlorothrix</taxon>
    </lineage>
</organism>
<accession>A0A0M2PR33</accession>
<dbReference type="Proteomes" id="UP000034681">
    <property type="component" value="Unassembled WGS sequence"/>
</dbReference>
<dbReference type="Pfam" id="PF13175">
    <property type="entry name" value="AAA_15"/>
    <property type="match status" value="1"/>
</dbReference>
<dbReference type="AlphaFoldDB" id="A0A0M2PR33"/>
<dbReference type="PANTHER" id="PTHR43581">
    <property type="entry name" value="ATP/GTP PHOSPHATASE"/>
    <property type="match status" value="1"/>
</dbReference>
<gene>
    <name evidence="3" type="ORF">PROH_17670</name>
</gene>
<dbReference type="EMBL" id="AJTX02000007">
    <property type="protein sequence ID" value="KKI98679.1"/>
    <property type="molecule type" value="Genomic_DNA"/>
</dbReference>
<comment type="caution">
    <text evidence="3">The sequence shown here is derived from an EMBL/GenBank/DDBJ whole genome shotgun (WGS) entry which is preliminary data.</text>
</comment>
<dbReference type="GO" id="GO:0005524">
    <property type="term" value="F:ATP binding"/>
    <property type="evidence" value="ECO:0007669"/>
    <property type="project" value="InterPro"/>
</dbReference>
<reference evidence="3" key="1">
    <citation type="submission" date="2012-04" db="EMBL/GenBank/DDBJ databases">
        <authorList>
            <person name="Borisov I.G."/>
            <person name="Ivanikova N.V."/>
            <person name="Pinevich A.V."/>
        </authorList>
    </citation>
    <scope>NUCLEOTIDE SEQUENCE</scope>
    <source>
        <strain evidence="3">CALU 1027</strain>
    </source>
</reference>
<keyword evidence="4" id="KW-1185">Reference proteome</keyword>
<evidence type="ECO:0000313" key="4">
    <source>
        <dbReference type="Proteomes" id="UP000034681"/>
    </source>
</evidence>
<dbReference type="STRING" id="317619.GCA_000332315_01668"/>
<dbReference type="SUPFAM" id="SSF52540">
    <property type="entry name" value="P-loop containing nucleoside triphosphate hydrolases"/>
    <property type="match status" value="1"/>
</dbReference>
<dbReference type="PANTHER" id="PTHR43581:SF4">
    <property type="entry name" value="ATP_GTP PHOSPHATASE"/>
    <property type="match status" value="1"/>
</dbReference>
<evidence type="ECO:0000259" key="1">
    <source>
        <dbReference type="Pfam" id="PF13175"/>
    </source>
</evidence>
<dbReference type="InterPro" id="IPR027417">
    <property type="entry name" value="P-loop_NTPase"/>
</dbReference>
<dbReference type="RefSeq" id="WP_017712165.1">
    <property type="nucleotide sequence ID" value="NZ_KB235936.1"/>
</dbReference>
<dbReference type="InterPro" id="IPR003959">
    <property type="entry name" value="ATPase_AAA_core"/>
</dbReference>
<feature type="domain" description="Endonuclease GajA/Old nuclease/RecF-like AAA" evidence="1">
    <location>
        <begin position="6"/>
        <end position="48"/>
    </location>
</feature>
<dbReference type="OrthoDB" id="9801813at2"/>
<dbReference type="InterPro" id="IPR041685">
    <property type="entry name" value="AAA_GajA/Old/RecF-like"/>
</dbReference>
<dbReference type="Pfam" id="PF13304">
    <property type="entry name" value="AAA_21"/>
    <property type="match status" value="1"/>
</dbReference>
<protein>
    <submittedName>
        <fullName evidence="3">Recombination protein F</fullName>
    </submittedName>
</protein>
<feature type="domain" description="ATPase AAA-type core" evidence="2">
    <location>
        <begin position="217"/>
        <end position="345"/>
    </location>
</feature>
<proteinExistence type="predicted"/>
<dbReference type="GO" id="GO:0016887">
    <property type="term" value="F:ATP hydrolysis activity"/>
    <property type="evidence" value="ECO:0007669"/>
    <property type="project" value="InterPro"/>
</dbReference>
<evidence type="ECO:0000259" key="2">
    <source>
        <dbReference type="Pfam" id="PF13304"/>
    </source>
</evidence>
<name>A0A0M2PR33_PROHO</name>